<feature type="compositionally biased region" description="Acidic residues" evidence="2">
    <location>
        <begin position="357"/>
        <end position="371"/>
    </location>
</feature>
<dbReference type="SUPFAM" id="SSF52540">
    <property type="entry name" value="P-loop containing nucleoside triphosphate hydrolases"/>
    <property type="match status" value="1"/>
</dbReference>
<evidence type="ECO:0000256" key="2">
    <source>
        <dbReference type="SAM" id="MobiDB-lite"/>
    </source>
</evidence>
<dbReference type="InParanoid" id="W2SE05"/>
<dbReference type="PANTHER" id="PTHR18884">
    <property type="entry name" value="SEPTIN"/>
    <property type="match status" value="1"/>
</dbReference>
<feature type="region of interest" description="Disordered" evidence="2">
    <location>
        <begin position="167"/>
        <end position="192"/>
    </location>
</feature>
<keyword evidence="1" id="KW-0547">Nucleotide-binding</keyword>
<sequence>MASPPAPNVQRNESRSSSLSSRLFRTKSGEALGSGRLRKGRQESQPQVQSPVTPPKLPEYSIQPQLGISPRMTSKEYTNGNSSTPPVPPIPAQVPDKKEFVDPYARTESMTHRGRYSYAPSTVSTLNSPRRVRRRKDPTPFNVLVIGARSSGKTSFINFLKQSLALPPKKQSQPRSSDLDPPPPPSSRNNRDFTHSYQEIEVDHERLGLTLWDSQGLDKGVVDLQMRELTNFVESKFDDTFLEEVKVVRSHGALDTHIHCVFFILDPARLNQNLKAAQQSNANGAASRIGKTSRIIGALDEDFDLQVIRTLQEKTVVVPVISKADTVTTKHMAFLKKKVWESLKRAGLDPLEALNFDSDDSDLIEEEDEETAEKSSDDGSDPASPGSAHTEDSDTVPSKSAPNKRPGMHKREPSNLSISNSMMDSGYVPLSILSPDEYSLESGEGPLGRQFPWGFADPFNADHCDFVKLKDAVFSEWRSELREASRERFYEAWRTNRLNLRGQGGKTSAAPRRSAGGIPIPLSGNRV</sequence>
<dbReference type="Gene3D" id="3.40.50.300">
    <property type="entry name" value="P-loop containing nucleotide triphosphate hydrolases"/>
    <property type="match status" value="1"/>
</dbReference>
<dbReference type="AlphaFoldDB" id="W2SE05"/>
<feature type="region of interest" description="Disordered" evidence="2">
    <location>
        <begin position="501"/>
        <end position="527"/>
    </location>
</feature>
<comment type="similarity">
    <text evidence="1">Belongs to the TRAFAC class TrmE-Era-EngA-EngB-Septin-like GTPase superfamily. Septin GTPase family.</text>
</comment>
<dbReference type="InterPro" id="IPR030379">
    <property type="entry name" value="G_SEPTIN_dom"/>
</dbReference>
<dbReference type="OrthoDB" id="5337438at2759"/>
<evidence type="ECO:0000313" key="5">
    <source>
        <dbReference type="Proteomes" id="UP000030752"/>
    </source>
</evidence>
<dbReference type="EMBL" id="KB822711">
    <property type="protein sequence ID" value="ETN46283.1"/>
    <property type="molecule type" value="Genomic_DNA"/>
</dbReference>
<dbReference type="HOGENOM" id="CLU_021805_1_0_1"/>
<accession>W2SE05</accession>
<dbReference type="VEuPathDB" id="FungiDB:HMPREF1541_00467"/>
<evidence type="ECO:0000259" key="3">
    <source>
        <dbReference type="PROSITE" id="PS51719"/>
    </source>
</evidence>
<dbReference type="FunFam" id="3.40.50.300:FF:001827">
    <property type="entry name" value="Septin"/>
    <property type="match status" value="1"/>
</dbReference>
<dbReference type="GO" id="GO:0005525">
    <property type="term" value="F:GTP binding"/>
    <property type="evidence" value="ECO:0007669"/>
    <property type="project" value="UniProtKB-KW"/>
</dbReference>
<keyword evidence="5" id="KW-1185">Reference proteome</keyword>
<name>W2SE05_CYPE1</name>
<dbReference type="RefSeq" id="XP_008710995.1">
    <property type="nucleotide sequence ID" value="XM_008712773.1"/>
</dbReference>
<feature type="region of interest" description="Disordered" evidence="2">
    <location>
        <begin position="1"/>
        <end position="95"/>
    </location>
</feature>
<organism evidence="4 5">
    <name type="scientific">Cyphellophora europaea (strain CBS 101466)</name>
    <name type="common">Phialophora europaea</name>
    <dbReference type="NCBI Taxonomy" id="1220924"/>
    <lineage>
        <taxon>Eukaryota</taxon>
        <taxon>Fungi</taxon>
        <taxon>Dikarya</taxon>
        <taxon>Ascomycota</taxon>
        <taxon>Pezizomycotina</taxon>
        <taxon>Eurotiomycetes</taxon>
        <taxon>Chaetothyriomycetidae</taxon>
        <taxon>Chaetothyriales</taxon>
        <taxon>Cyphellophoraceae</taxon>
        <taxon>Cyphellophora</taxon>
    </lineage>
</organism>
<dbReference type="GeneID" id="19967806"/>
<reference evidence="4 5" key="1">
    <citation type="submission" date="2013-03" db="EMBL/GenBank/DDBJ databases">
        <title>The Genome Sequence of Phialophora europaea CBS 101466.</title>
        <authorList>
            <consortium name="The Broad Institute Genomics Platform"/>
            <person name="Cuomo C."/>
            <person name="de Hoog S."/>
            <person name="Gorbushina A."/>
            <person name="Walker B."/>
            <person name="Young S.K."/>
            <person name="Zeng Q."/>
            <person name="Gargeya S."/>
            <person name="Fitzgerald M."/>
            <person name="Haas B."/>
            <person name="Abouelleil A."/>
            <person name="Allen A.W."/>
            <person name="Alvarado L."/>
            <person name="Arachchi H.M."/>
            <person name="Berlin A.M."/>
            <person name="Chapman S.B."/>
            <person name="Gainer-Dewar J."/>
            <person name="Goldberg J."/>
            <person name="Griggs A."/>
            <person name="Gujja S."/>
            <person name="Hansen M."/>
            <person name="Howarth C."/>
            <person name="Imamovic A."/>
            <person name="Ireland A."/>
            <person name="Larimer J."/>
            <person name="McCowan C."/>
            <person name="Murphy C."/>
            <person name="Pearson M."/>
            <person name="Poon T.W."/>
            <person name="Priest M."/>
            <person name="Roberts A."/>
            <person name="Saif S."/>
            <person name="Shea T."/>
            <person name="Sisk P."/>
            <person name="Sykes S."/>
            <person name="Wortman J."/>
            <person name="Nusbaum C."/>
            <person name="Birren B."/>
        </authorList>
    </citation>
    <scope>NUCLEOTIDE SEQUENCE [LARGE SCALE GENOMIC DNA]</scope>
    <source>
        <strain evidence="4 5">CBS 101466</strain>
    </source>
</reference>
<evidence type="ECO:0000313" key="4">
    <source>
        <dbReference type="EMBL" id="ETN46283.1"/>
    </source>
</evidence>
<feature type="domain" description="Septin-type G" evidence="3">
    <location>
        <begin position="137"/>
        <end position="500"/>
    </location>
</feature>
<dbReference type="eggNOG" id="KOG1547">
    <property type="taxonomic scope" value="Eukaryota"/>
</dbReference>
<dbReference type="InterPro" id="IPR027417">
    <property type="entry name" value="P-loop_NTPase"/>
</dbReference>
<dbReference type="Proteomes" id="UP000030752">
    <property type="component" value="Unassembled WGS sequence"/>
</dbReference>
<protein>
    <recommendedName>
        <fullName evidence="3">Septin-type G domain-containing protein</fullName>
    </recommendedName>
</protein>
<dbReference type="Pfam" id="PF00735">
    <property type="entry name" value="Septin"/>
    <property type="match status" value="3"/>
</dbReference>
<gene>
    <name evidence="4" type="ORF">HMPREF1541_00467</name>
</gene>
<feature type="region of interest" description="Disordered" evidence="2">
    <location>
        <begin position="355"/>
        <end position="420"/>
    </location>
</feature>
<proteinExistence type="inferred from homology"/>
<dbReference type="STRING" id="1220924.W2SE05"/>
<feature type="compositionally biased region" description="Polar residues" evidence="2">
    <location>
        <begin position="62"/>
        <end position="84"/>
    </location>
</feature>
<keyword evidence="1" id="KW-0342">GTP-binding</keyword>
<dbReference type="PROSITE" id="PS51719">
    <property type="entry name" value="G_SEPTIN"/>
    <property type="match status" value="1"/>
</dbReference>
<evidence type="ECO:0000256" key="1">
    <source>
        <dbReference type="RuleBase" id="RU004560"/>
    </source>
</evidence>